<keyword evidence="5" id="KW-0540">Nuclease</keyword>
<dbReference type="AlphaFoldDB" id="A0A3M0L304"/>
<organism evidence="11 12">
    <name type="scientific">Hirundo rustica rustica</name>
    <dbReference type="NCBI Taxonomy" id="333673"/>
    <lineage>
        <taxon>Eukaryota</taxon>
        <taxon>Metazoa</taxon>
        <taxon>Chordata</taxon>
        <taxon>Craniata</taxon>
        <taxon>Vertebrata</taxon>
        <taxon>Euteleostomi</taxon>
        <taxon>Archelosauria</taxon>
        <taxon>Archosauria</taxon>
        <taxon>Dinosauria</taxon>
        <taxon>Saurischia</taxon>
        <taxon>Theropoda</taxon>
        <taxon>Coelurosauria</taxon>
        <taxon>Aves</taxon>
        <taxon>Neognathae</taxon>
        <taxon>Neoaves</taxon>
        <taxon>Telluraves</taxon>
        <taxon>Australaves</taxon>
        <taxon>Passeriformes</taxon>
        <taxon>Sylvioidea</taxon>
        <taxon>Hirundinidae</taxon>
        <taxon>Hirundo</taxon>
    </lineage>
</organism>
<evidence type="ECO:0000256" key="8">
    <source>
        <dbReference type="ARBA" id="ARBA00022918"/>
    </source>
</evidence>
<keyword evidence="3" id="KW-0808">Transferase</keyword>
<dbReference type="InterPro" id="IPR012344">
    <property type="entry name" value="Matrix_HIV/RSV_N"/>
</dbReference>
<dbReference type="GO" id="GO:0035613">
    <property type="term" value="F:RNA stem-loop binding"/>
    <property type="evidence" value="ECO:0007669"/>
    <property type="project" value="TreeGrafter"/>
</dbReference>
<dbReference type="InterPro" id="IPR012337">
    <property type="entry name" value="RNaseH-like_sf"/>
</dbReference>
<evidence type="ECO:0000313" key="11">
    <source>
        <dbReference type="EMBL" id="RMC18164.1"/>
    </source>
</evidence>
<accession>A0A3M0L304</accession>
<keyword evidence="12" id="KW-1185">Reference proteome</keyword>
<dbReference type="Proteomes" id="UP000269221">
    <property type="component" value="Unassembled WGS sequence"/>
</dbReference>
<dbReference type="EC" id="3.1.26.4" evidence="2"/>
<evidence type="ECO:0000313" key="12">
    <source>
        <dbReference type="Proteomes" id="UP000269221"/>
    </source>
</evidence>
<evidence type="ECO:0000256" key="7">
    <source>
        <dbReference type="ARBA" id="ARBA00022801"/>
    </source>
</evidence>
<dbReference type="PROSITE" id="PS50879">
    <property type="entry name" value="RNASE_H_1"/>
    <property type="match status" value="1"/>
</dbReference>
<evidence type="ECO:0000259" key="9">
    <source>
        <dbReference type="PROSITE" id="PS50879"/>
    </source>
</evidence>
<dbReference type="SUPFAM" id="SSF56672">
    <property type="entry name" value="DNA/RNA polymerases"/>
    <property type="match status" value="1"/>
</dbReference>
<feature type="domain" description="Integrase catalytic" evidence="10">
    <location>
        <begin position="555"/>
        <end position="611"/>
    </location>
</feature>
<evidence type="ECO:0000256" key="5">
    <source>
        <dbReference type="ARBA" id="ARBA00022722"/>
    </source>
</evidence>
<dbReference type="OrthoDB" id="9048509at2759"/>
<dbReference type="Pfam" id="PF00078">
    <property type="entry name" value="RVT_1"/>
    <property type="match status" value="1"/>
</dbReference>
<proteinExistence type="inferred from homology"/>
<dbReference type="GO" id="GO:0004523">
    <property type="term" value="F:RNA-DNA hybrid ribonuclease activity"/>
    <property type="evidence" value="ECO:0007669"/>
    <property type="project" value="UniProtKB-EC"/>
</dbReference>
<keyword evidence="4" id="KW-0548">Nucleotidyltransferase</keyword>
<dbReference type="InterPro" id="IPR043502">
    <property type="entry name" value="DNA/RNA_pol_sf"/>
</dbReference>
<dbReference type="PANTHER" id="PTHR41694">
    <property type="entry name" value="ENDOGENOUS RETROVIRUS GROUP K MEMBER POL PROTEIN"/>
    <property type="match status" value="1"/>
</dbReference>
<evidence type="ECO:0000256" key="4">
    <source>
        <dbReference type="ARBA" id="ARBA00022695"/>
    </source>
</evidence>
<evidence type="ECO:0000256" key="2">
    <source>
        <dbReference type="ARBA" id="ARBA00012180"/>
    </source>
</evidence>
<dbReference type="InterPro" id="IPR000477">
    <property type="entry name" value="RT_dom"/>
</dbReference>
<dbReference type="SUPFAM" id="SSF58069">
    <property type="entry name" value="Virus ectodomain"/>
    <property type="match status" value="1"/>
</dbReference>
<feature type="domain" description="RNase H type-1" evidence="9">
    <location>
        <begin position="433"/>
        <end position="563"/>
    </location>
</feature>
<evidence type="ECO:0000256" key="6">
    <source>
        <dbReference type="ARBA" id="ARBA00022759"/>
    </source>
</evidence>
<dbReference type="Pfam" id="PF00075">
    <property type="entry name" value="RNase_H"/>
    <property type="match status" value="1"/>
</dbReference>
<comment type="caution">
    <text evidence="11">The sequence shown here is derived from an EMBL/GenBank/DDBJ whole genome shotgun (WGS) entry which is preliminary data.</text>
</comment>
<gene>
    <name evidence="11" type="ORF">DUI87_05045</name>
</gene>
<evidence type="ECO:0000256" key="3">
    <source>
        <dbReference type="ARBA" id="ARBA00022679"/>
    </source>
</evidence>
<keyword evidence="8" id="KW-0695">RNA-directed DNA polymerase</keyword>
<name>A0A3M0L304_HIRRU</name>
<dbReference type="Gene3D" id="1.10.150.90">
    <property type="entry name" value="Immunodeficiency lentiviruses, gag gene matrix protein p17"/>
    <property type="match status" value="1"/>
</dbReference>
<dbReference type="SUPFAM" id="SSF53098">
    <property type="entry name" value="Ribonuclease H-like"/>
    <property type="match status" value="1"/>
</dbReference>
<evidence type="ECO:0000259" key="10">
    <source>
        <dbReference type="PROSITE" id="PS50994"/>
    </source>
</evidence>
<dbReference type="Gene3D" id="3.10.10.10">
    <property type="entry name" value="HIV Type 1 Reverse Transcriptase, subunit A, domain 1"/>
    <property type="match status" value="2"/>
</dbReference>
<dbReference type="InterPro" id="IPR043128">
    <property type="entry name" value="Rev_trsase/Diguanyl_cyclase"/>
</dbReference>
<evidence type="ECO:0000256" key="1">
    <source>
        <dbReference type="ARBA" id="ARBA00010879"/>
    </source>
</evidence>
<dbReference type="InterPro" id="IPR036397">
    <property type="entry name" value="RNaseH_sf"/>
</dbReference>
<protein>
    <recommendedName>
        <fullName evidence="2">ribonuclease H</fullName>
        <ecNumber evidence="2">3.1.26.4</ecNumber>
    </recommendedName>
</protein>
<dbReference type="InterPro" id="IPR002156">
    <property type="entry name" value="RNaseH_domain"/>
</dbReference>
<dbReference type="Gene3D" id="1.10.287.210">
    <property type="match status" value="1"/>
</dbReference>
<dbReference type="GO" id="GO:0003964">
    <property type="term" value="F:RNA-directed DNA polymerase activity"/>
    <property type="evidence" value="ECO:0007669"/>
    <property type="project" value="UniProtKB-KW"/>
</dbReference>
<keyword evidence="6" id="KW-0255">Endonuclease</keyword>
<comment type="similarity">
    <text evidence="1">Belongs to the beta type-B retroviral polymerase family. HERV class-II K(HML-2) pol subfamily.</text>
</comment>
<dbReference type="Pfam" id="PF00429">
    <property type="entry name" value="TLV_coat"/>
    <property type="match status" value="1"/>
</dbReference>
<dbReference type="EMBL" id="QRBI01000097">
    <property type="protein sequence ID" value="RMC18164.1"/>
    <property type="molecule type" value="Genomic_DNA"/>
</dbReference>
<sequence length="611" mass="68767">MEALMKVISQIHKRWGIDCKAKDFTLAVTRLLQLSIIDRPVDILHPDIWVLIVRRVLYHQEEEMYRFLEETLQIHKREVMTGITIAMVLGLGTASTATGVSALVTQHQGLSQLQMTIDEDLLRTEKSISSLEESISSLLEVILQNRLLYSLYSWLSFASKQHRPTGLHLDLLEFLDAIRRMGAEIQRLDHGVAVGFGADVCHRVGRNSAMLHEPEACDDREPRGTDSHGLASCHNRNSCQSLEEGCSGQVGGAHRDRFLMRVTVMKGEECPTPPIRWLVDKPVWENQWTLPQDKLVAISDSVQEQLDQGHLESSTSPWNTPVFCIKKKSGKWRPQENWPVLIVDLKDCFLTIPLHPDDRQKFAFSVPAINNAEPAQRYQRRVLPQGCRNSPAICQCALENLSGQITYHLPSHKLLQVAKFTEISLQPKISQEPVHGPTIFTNGSGRTGKAIVTCRDGSEWQVLEGHKDGSAQLVELRAAVMAFQRFSQQPFNLVTDSAYVADIAQQLGHSVLKEVSNAALFHLLKMLWCAVQAQVYPYYILHVRSHTNLPGFVAEGVNPRGLRALEIWQTDVTQVAEFGRLKYVHVTVDTFSSVMWASAHTGEKTRNVIAH</sequence>
<dbReference type="PROSITE" id="PS50994">
    <property type="entry name" value="INTEGRASE"/>
    <property type="match status" value="1"/>
</dbReference>
<dbReference type="InterPro" id="IPR001584">
    <property type="entry name" value="Integrase_cat-core"/>
</dbReference>
<dbReference type="PANTHER" id="PTHR41694:SF3">
    <property type="entry name" value="RNA-DIRECTED DNA POLYMERASE-RELATED"/>
    <property type="match status" value="1"/>
</dbReference>
<dbReference type="Gene3D" id="3.30.70.270">
    <property type="match status" value="1"/>
</dbReference>
<dbReference type="STRING" id="333673.A0A3M0L304"/>
<dbReference type="Gene3D" id="3.30.420.10">
    <property type="entry name" value="Ribonuclease H-like superfamily/Ribonuclease H"/>
    <property type="match status" value="2"/>
</dbReference>
<dbReference type="GO" id="GO:0015074">
    <property type="term" value="P:DNA integration"/>
    <property type="evidence" value="ECO:0007669"/>
    <property type="project" value="InterPro"/>
</dbReference>
<dbReference type="InterPro" id="IPR018154">
    <property type="entry name" value="TLV/ENV_coat_polyprotein"/>
</dbReference>
<keyword evidence="7" id="KW-0378">Hydrolase</keyword>
<reference evidence="11 12" key="1">
    <citation type="submission" date="2018-07" db="EMBL/GenBank/DDBJ databases">
        <title>A high quality draft genome assembly of the barn swallow (H. rustica rustica).</title>
        <authorList>
            <person name="Formenti G."/>
            <person name="Chiara M."/>
            <person name="Poveda L."/>
            <person name="Francoijs K.-J."/>
            <person name="Bonisoli-Alquati A."/>
            <person name="Canova L."/>
            <person name="Gianfranceschi L."/>
            <person name="Horner D.S."/>
            <person name="Saino N."/>
        </authorList>
    </citation>
    <scope>NUCLEOTIDE SEQUENCE [LARGE SCALE GENOMIC DNA]</scope>
    <source>
        <strain evidence="11">Chelidonia</strain>
        <tissue evidence="11">Blood</tissue>
    </source>
</reference>